<dbReference type="InterPro" id="IPR020846">
    <property type="entry name" value="MFS_dom"/>
</dbReference>
<feature type="transmembrane region" description="Helical" evidence="2">
    <location>
        <begin position="408"/>
        <end position="426"/>
    </location>
</feature>
<organism evidence="4 5">
    <name type="scientific">Crassostrea virginica</name>
    <name type="common">Eastern oyster</name>
    <dbReference type="NCBI Taxonomy" id="6565"/>
    <lineage>
        <taxon>Eukaryota</taxon>
        <taxon>Metazoa</taxon>
        <taxon>Spiralia</taxon>
        <taxon>Lophotrochozoa</taxon>
        <taxon>Mollusca</taxon>
        <taxon>Bivalvia</taxon>
        <taxon>Autobranchia</taxon>
        <taxon>Pteriomorphia</taxon>
        <taxon>Ostreida</taxon>
        <taxon>Ostreoidea</taxon>
        <taxon>Ostreidae</taxon>
        <taxon>Crassostrea</taxon>
    </lineage>
</organism>
<feature type="transmembrane region" description="Helical" evidence="2">
    <location>
        <begin position="141"/>
        <end position="161"/>
    </location>
</feature>
<dbReference type="GO" id="GO:0016020">
    <property type="term" value="C:membrane"/>
    <property type="evidence" value="ECO:0007669"/>
    <property type="project" value="UniProtKB-SubCell"/>
</dbReference>
<feature type="transmembrane region" description="Helical" evidence="2">
    <location>
        <begin position="376"/>
        <end position="396"/>
    </location>
</feature>
<dbReference type="Pfam" id="PF07690">
    <property type="entry name" value="MFS_1"/>
    <property type="match status" value="2"/>
</dbReference>
<dbReference type="InterPro" id="IPR036259">
    <property type="entry name" value="MFS_trans_sf"/>
</dbReference>
<keyword evidence="2" id="KW-0812">Transmembrane</keyword>
<feature type="transmembrane region" description="Helical" evidence="2">
    <location>
        <begin position="52"/>
        <end position="72"/>
    </location>
</feature>
<proteinExistence type="predicted"/>
<dbReference type="InterPro" id="IPR050327">
    <property type="entry name" value="Proton-linked_MCT"/>
</dbReference>
<keyword evidence="2" id="KW-0472">Membrane</keyword>
<feature type="transmembrane region" description="Helical" evidence="2">
    <location>
        <begin position="113"/>
        <end position="134"/>
    </location>
</feature>
<dbReference type="SUPFAM" id="SSF103473">
    <property type="entry name" value="MFS general substrate transporter"/>
    <property type="match status" value="1"/>
</dbReference>
<evidence type="ECO:0000259" key="3">
    <source>
        <dbReference type="PROSITE" id="PS50850"/>
    </source>
</evidence>
<keyword evidence="4" id="KW-1185">Reference proteome</keyword>
<dbReference type="InterPro" id="IPR011701">
    <property type="entry name" value="MFS"/>
</dbReference>
<feature type="transmembrane region" description="Helical" evidence="2">
    <location>
        <begin position="467"/>
        <end position="488"/>
    </location>
</feature>
<dbReference type="KEGG" id="cvn:111135986"/>
<gene>
    <name evidence="5" type="primary">LOC111135986</name>
</gene>
<evidence type="ECO:0000256" key="1">
    <source>
        <dbReference type="ARBA" id="ARBA00004141"/>
    </source>
</evidence>
<dbReference type="PANTHER" id="PTHR11360">
    <property type="entry name" value="MONOCARBOXYLATE TRANSPORTER"/>
    <property type="match status" value="1"/>
</dbReference>
<dbReference type="GeneID" id="111135986"/>
<dbReference type="GO" id="GO:0008028">
    <property type="term" value="F:monocarboxylic acid transmembrane transporter activity"/>
    <property type="evidence" value="ECO:0007669"/>
    <property type="project" value="TreeGrafter"/>
</dbReference>
<dbReference type="Proteomes" id="UP000694844">
    <property type="component" value="Chromosome 5"/>
</dbReference>
<feature type="transmembrane region" description="Helical" evidence="2">
    <location>
        <begin position="340"/>
        <end position="364"/>
    </location>
</feature>
<feature type="domain" description="Major facilitator superfamily (MFS) profile" evidence="3">
    <location>
        <begin position="1"/>
        <end position="196"/>
    </location>
</feature>
<name>A0A8B8EQK7_CRAVI</name>
<evidence type="ECO:0000313" key="5">
    <source>
        <dbReference type="RefSeq" id="XP_022342226.1"/>
    </source>
</evidence>
<evidence type="ECO:0000313" key="4">
    <source>
        <dbReference type="Proteomes" id="UP000694844"/>
    </source>
</evidence>
<feature type="transmembrane region" description="Helical" evidence="2">
    <location>
        <begin position="84"/>
        <end position="107"/>
    </location>
</feature>
<comment type="subcellular location">
    <subcellularLocation>
        <location evidence="1">Membrane</location>
        <topology evidence="1">Multi-pass membrane protein</topology>
    </subcellularLocation>
</comment>
<feature type="transmembrane region" description="Helical" evidence="2">
    <location>
        <begin position="432"/>
        <end position="455"/>
    </location>
</feature>
<dbReference type="RefSeq" id="XP_022342226.1">
    <property type="nucleotide sequence ID" value="XM_022486518.1"/>
</dbReference>
<keyword evidence="2" id="KW-1133">Transmembrane helix</keyword>
<sequence length="538" mass="59149">METEADWPRDRGWSWVVLMGTMATCFLEMGVFKTFGIFINAYLDEFKTSVTVASLISGIFSLTFSITALPITAFGTEKIGCRPFVMFGGVALFLAYLLSSIATNMGIVMLGQGVIGAIGSSAIHTPSLIILGRYFDKRRGLANGIAVATGSLGGLVTPVVFTKLMEEYSIRGALLLQSAFLLHITLAAAFFRPTEFTAKLYHYQEMKRSEKKMFGHGKVALDDPQEQPTTNVPLLMKSLNGNEPINAEENRCVTHPLQSLKEISIKQISTPRLSKLREAREHVDNAFTASQFSSTHSVLSLSVADIHLKSTSKRSDGKTERKCVNTLLTIMDVRLLKNKLVLLFTMVYCLGSVGTCLGPIFIAPMARDKNLTYNEIAITVALVGGSEFVFRIILGFVADLNFIERFRIVQFSLFGTAVMLLSIPLLESFWHLMIFSVLFGFFSGPLVSMFAPICIDFVGLDKFHRSMGILTSFQGISFGGFSPTIGALRDVSGSYVLAFRVMAGVTLLSGLLLFFVPCLRGQNAQSDAERQHKLQNSE</sequence>
<accession>A0A8B8EQK7</accession>
<evidence type="ECO:0000256" key="2">
    <source>
        <dbReference type="SAM" id="Phobius"/>
    </source>
</evidence>
<dbReference type="OrthoDB" id="6435476at2759"/>
<dbReference type="PANTHER" id="PTHR11360:SF306">
    <property type="entry name" value="RE01051P"/>
    <property type="match status" value="1"/>
</dbReference>
<protein>
    <submittedName>
        <fullName evidence="5">Monocarboxylate transporter 12-like</fullName>
    </submittedName>
</protein>
<feature type="transmembrane region" description="Helical" evidence="2">
    <location>
        <begin position="494"/>
        <end position="516"/>
    </location>
</feature>
<reference evidence="5" key="1">
    <citation type="submission" date="2025-08" db="UniProtKB">
        <authorList>
            <consortium name="RefSeq"/>
        </authorList>
    </citation>
    <scope>IDENTIFICATION</scope>
    <source>
        <tissue evidence="5">Whole sample</tissue>
    </source>
</reference>
<dbReference type="AlphaFoldDB" id="A0A8B8EQK7"/>
<feature type="transmembrane region" description="Helical" evidence="2">
    <location>
        <begin position="12"/>
        <end position="32"/>
    </location>
</feature>
<feature type="transmembrane region" description="Helical" evidence="2">
    <location>
        <begin position="173"/>
        <end position="191"/>
    </location>
</feature>
<dbReference type="Gene3D" id="1.20.1250.20">
    <property type="entry name" value="MFS general substrate transporter like domains"/>
    <property type="match status" value="2"/>
</dbReference>
<dbReference type="PROSITE" id="PS50850">
    <property type="entry name" value="MFS"/>
    <property type="match status" value="1"/>
</dbReference>